<dbReference type="AlphaFoldDB" id="A0A2G8LF40"/>
<evidence type="ECO:0000256" key="1">
    <source>
        <dbReference type="SAM" id="SignalP"/>
    </source>
</evidence>
<evidence type="ECO:0000313" key="3">
    <source>
        <dbReference type="EMBL" id="PIK58770.1"/>
    </source>
</evidence>
<accession>A0A2G8LF40</accession>
<dbReference type="InterPro" id="IPR007110">
    <property type="entry name" value="Ig-like_dom"/>
</dbReference>
<dbReference type="SMART" id="SM00409">
    <property type="entry name" value="IG"/>
    <property type="match status" value="1"/>
</dbReference>
<gene>
    <name evidence="3" type="ORF">BSL78_04291</name>
</gene>
<evidence type="ECO:0000259" key="2">
    <source>
        <dbReference type="PROSITE" id="PS50835"/>
    </source>
</evidence>
<dbReference type="InterPro" id="IPR003599">
    <property type="entry name" value="Ig_sub"/>
</dbReference>
<keyword evidence="4" id="KW-1185">Reference proteome</keyword>
<sequence length="235" mass="26083">MEISIRSLGLLLLLFPFPESSITVSSNSPIRGSTAELVCSFVWTVQDIVVKWEREVDGQDVPIAAYNFKGKTSEYHAGDDRYVLQYEETTKSSNAILQILGVSLDDIGKYKCERFGVGSDTESLQLEVLGKKGYSPATELVWRAEDNIVDTPSVATMTETPAEPRLTQTISRMNFSTSFAAHGTWLECQGNHDGLQEPLRARVTLDVDVARAGVWLLGNYTEMWHSTDNARKATV</sequence>
<feature type="chain" id="PRO_5013883287" description="Ig-like domain-containing protein" evidence="1">
    <location>
        <begin position="24"/>
        <end position="235"/>
    </location>
</feature>
<dbReference type="PROSITE" id="PS50835">
    <property type="entry name" value="IG_LIKE"/>
    <property type="match status" value="1"/>
</dbReference>
<dbReference type="SUPFAM" id="SSF48726">
    <property type="entry name" value="Immunoglobulin"/>
    <property type="match status" value="1"/>
</dbReference>
<feature type="domain" description="Ig-like" evidence="2">
    <location>
        <begin position="18"/>
        <end position="112"/>
    </location>
</feature>
<evidence type="ECO:0000313" key="4">
    <source>
        <dbReference type="Proteomes" id="UP000230750"/>
    </source>
</evidence>
<dbReference type="EMBL" id="MRZV01000102">
    <property type="protein sequence ID" value="PIK58770.1"/>
    <property type="molecule type" value="Genomic_DNA"/>
</dbReference>
<dbReference type="Proteomes" id="UP000230750">
    <property type="component" value="Unassembled WGS sequence"/>
</dbReference>
<dbReference type="Gene3D" id="2.60.40.10">
    <property type="entry name" value="Immunoglobulins"/>
    <property type="match status" value="2"/>
</dbReference>
<comment type="caution">
    <text evidence="3">The sequence shown here is derived from an EMBL/GenBank/DDBJ whole genome shotgun (WGS) entry which is preliminary data.</text>
</comment>
<name>A0A2G8LF40_STIJA</name>
<reference evidence="3 4" key="1">
    <citation type="journal article" date="2017" name="PLoS Biol.">
        <title>The sea cucumber genome provides insights into morphological evolution and visceral regeneration.</title>
        <authorList>
            <person name="Zhang X."/>
            <person name="Sun L."/>
            <person name="Yuan J."/>
            <person name="Sun Y."/>
            <person name="Gao Y."/>
            <person name="Zhang L."/>
            <person name="Li S."/>
            <person name="Dai H."/>
            <person name="Hamel J.F."/>
            <person name="Liu C."/>
            <person name="Yu Y."/>
            <person name="Liu S."/>
            <person name="Lin W."/>
            <person name="Guo K."/>
            <person name="Jin S."/>
            <person name="Xu P."/>
            <person name="Storey K.B."/>
            <person name="Huan P."/>
            <person name="Zhang T."/>
            <person name="Zhou Y."/>
            <person name="Zhang J."/>
            <person name="Lin C."/>
            <person name="Li X."/>
            <person name="Xing L."/>
            <person name="Huo D."/>
            <person name="Sun M."/>
            <person name="Wang L."/>
            <person name="Mercier A."/>
            <person name="Li F."/>
            <person name="Yang H."/>
            <person name="Xiang J."/>
        </authorList>
    </citation>
    <scope>NUCLEOTIDE SEQUENCE [LARGE SCALE GENOMIC DNA]</scope>
    <source>
        <strain evidence="3">Shaxun</strain>
        <tissue evidence="3">Muscle</tissue>
    </source>
</reference>
<keyword evidence="1" id="KW-0732">Signal</keyword>
<organism evidence="3 4">
    <name type="scientific">Stichopus japonicus</name>
    <name type="common">Sea cucumber</name>
    <dbReference type="NCBI Taxonomy" id="307972"/>
    <lineage>
        <taxon>Eukaryota</taxon>
        <taxon>Metazoa</taxon>
        <taxon>Echinodermata</taxon>
        <taxon>Eleutherozoa</taxon>
        <taxon>Echinozoa</taxon>
        <taxon>Holothuroidea</taxon>
        <taxon>Aspidochirotacea</taxon>
        <taxon>Aspidochirotida</taxon>
        <taxon>Stichopodidae</taxon>
        <taxon>Apostichopus</taxon>
    </lineage>
</organism>
<dbReference type="InterPro" id="IPR013106">
    <property type="entry name" value="Ig_V-set"/>
</dbReference>
<protein>
    <recommendedName>
        <fullName evidence="2">Ig-like domain-containing protein</fullName>
    </recommendedName>
</protein>
<dbReference type="Pfam" id="PF07686">
    <property type="entry name" value="V-set"/>
    <property type="match status" value="1"/>
</dbReference>
<dbReference type="InterPro" id="IPR036179">
    <property type="entry name" value="Ig-like_dom_sf"/>
</dbReference>
<proteinExistence type="predicted"/>
<dbReference type="InterPro" id="IPR013783">
    <property type="entry name" value="Ig-like_fold"/>
</dbReference>
<feature type="signal peptide" evidence="1">
    <location>
        <begin position="1"/>
        <end position="23"/>
    </location>
</feature>